<feature type="transmembrane region" description="Helical" evidence="1">
    <location>
        <begin position="62"/>
        <end position="81"/>
    </location>
</feature>
<dbReference type="EMBL" id="UGRU01000001">
    <property type="protein sequence ID" value="SUA44943.1"/>
    <property type="molecule type" value="Genomic_DNA"/>
</dbReference>
<keyword evidence="1" id="KW-1133">Transmembrane helix</keyword>
<accession>A0A378WXA0</accession>
<reference evidence="3 4" key="1">
    <citation type="submission" date="2018-06" db="EMBL/GenBank/DDBJ databases">
        <authorList>
            <consortium name="Pathogen Informatics"/>
            <person name="Doyle S."/>
        </authorList>
    </citation>
    <scope>NUCLEOTIDE SEQUENCE [LARGE SCALE GENOMIC DNA]</scope>
    <source>
        <strain evidence="3 4">NCTC13184</strain>
    </source>
</reference>
<dbReference type="AlphaFoldDB" id="A0A378WXA0"/>
<organism evidence="3 4">
    <name type="scientific">Nocardia africana</name>
    <dbReference type="NCBI Taxonomy" id="134964"/>
    <lineage>
        <taxon>Bacteria</taxon>
        <taxon>Bacillati</taxon>
        <taxon>Actinomycetota</taxon>
        <taxon>Actinomycetes</taxon>
        <taxon>Mycobacteriales</taxon>
        <taxon>Nocardiaceae</taxon>
        <taxon>Nocardia</taxon>
    </lineage>
</organism>
<keyword evidence="3" id="KW-0808">Transferase</keyword>
<dbReference type="OrthoDB" id="144293at2"/>
<evidence type="ECO:0000313" key="3">
    <source>
        <dbReference type="EMBL" id="SUA44943.1"/>
    </source>
</evidence>
<dbReference type="InterPro" id="IPR036890">
    <property type="entry name" value="HATPase_C_sf"/>
</dbReference>
<dbReference type="SUPFAM" id="SSF55874">
    <property type="entry name" value="ATPase domain of HSP90 chaperone/DNA topoisomerase II/histidine kinase"/>
    <property type="match status" value="1"/>
</dbReference>
<protein>
    <submittedName>
        <fullName evidence="3">Signal transduction histidine kinase</fullName>
    </submittedName>
</protein>
<dbReference type="Gene3D" id="3.30.565.10">
    <property type="entry name" value="Histidine kinase-like ATPase, C-terminal domain"/>
    <property type="match status" value="1"/>
</dbReference>
<keyword evidence="3" id="KW-0418">Kinase</keyword>
<evidence type="ECO:0000256" key="1">
    <source>
        <dbReference type="SAM" id="Phobius"/>
    </source>
</evidence>
<dbReference type="Pfam" id="PF02518">
    <property type="entry name" value="HATPase_c"/>
    <property type="match status" value="1"/>
</dbReference>
<proteinExistence type="predicted"/>
<dbReference type="GO" id="GO:0016301">
    <property type="term" value="F:kinase activity"/>
    <property type="evidence" value="ECO:0007669"/>
    <property type="project" value="UniProtKB-KW"/>
</dbReference>
<feature type="transmembrane region" description="Helical" evidence="1">
    <location>
        <begin position="132"/>
        <end position="157"/>
    </location>
</feature>
<evidence type="ECO:0000313" key="4">
    <source>
        <dbReference type="Proteomes" id="UP000255082"/>
    </source>
</evidence>
<dbReference type="InterPro" id="IPR003594">
    <property type="entry name" value="HATPase_dom"/>
</dbReference>
<dbReference type="Proteomes" id="UP000255082">
    <property type="component" value="Unassembled WGS sequence"/>
</dbReference>
<feature type="transmembrane region" description="Helical" evidence="1">
    <location>
        <begin position="93"/>
        <end position="112"/>
    </location>
</feature>
<feature type="transmembrane region" description="Helical" evidence="1">
    <location>
        <begin position="32"/>
        <end position="50"/>
    </location>
</feature>
<keyword evidence="1" id="KW-0472">Membrane</keyword>
<evidence type="ECO:0000259" key="2">
    <source>
        <dbReference type="Pfam" id="PF02518"/>
    </source>
</evidence>
<feature type="domain" description="Histidine kinase/HSP90-like ATPase" evidence="2">
    <location>
        <begin position="314"/>
        <end position="399"/>
    </location>
</feature>
<sequence length="405" mass="42497">MATYTATTPMTVSEPASAGTGEGAAEVRITRLFARFISSGYLFYMVLMAPTMTSQAKLVAPWWTVFAVAAVYGPPVVLGAMSFHRDIGWIRRAAAGSALGFIAAALSWPLAWNGELLQGDAWISTIPGLAGLAAAVVWRPMWTLLALASAIVPVQLINHFCRAPGHNGVLIPDMMFSTSFCLLYVSAALMAMRTGRLLDATRAEAHEAAAAAAAATARTVQRARFNALLHDWAMSTLLAAARGTHRSEVRHQAELAIAKLDDVESEGSGTYTAAAVAAHLRTAVADVDERLAVELAADSPVDATYPAEPVHVLGAAVSEAVRNSALHAGADAVCKVSVALGNSHIDITVTDDGVGFDITRIAPHRLGVTVSIVERVHQLSGGSVEVLTSPGASTTIHMSWREIGG</sequence>
<gene>
    <name evidence="3" type="ORF">NCTC13184_03465</name>
</gene>
<name>A0A378WXA0_9NOCA</name>
<keyword evidence="1" id="KW-0812">Transmembrane</keyword>
<dbReference type="RefSeq" id="WP_128145244.1">
    <property type="nucleotide sequence ID" value="NZ_JAJFOE010000001.1"/>
</dbReference>
<feature type="transmembrane region" description="Helical" evidence="1">
    <location>
        <begin position="169"/>
        <end position="192"/>
    </location>
</feature>